<feature type="domain" description="DUF7507" evidence="3">
    <location>
        <begin position="420"/>
        <end position="525"/>
    </location>
</feature>
<feature type="domain" description="DUF7507" evidence="3">
    <location>
        <begin position="655"/>
        <end position="760"/>
    </location>
</feature>
<feature type="region of interest" description="Disordered" evidence="1">
    <location>
        <begin position="507"/>
        <end position="527"/>
    </location>
</feature>
<evidence type="ECO:0000313" key="6">
    <source>
        <dbReference type="Proteomes" id="UP000190857"/>
    </source>
</evidence>
<feature type="compositionally biased region" description="Low complexity" evidence="1">
    <location>
        <begin position="625"/>
        <end position="635"/>
    </location>
</feature>
<organism evidence="5 6">
    <name type="scientific">Okibacterium fritillariae</name>
    <dbReference type="NCBI Taxonomy" id="123320"/>
    <lineage>
        <taxon>Bacteria</taxon>
        <taxon>Bacillati</taxon>
        <taxon>Actinomycetota</taxon>
        <taxon>Actinomycetes</taxon>
        <taxon>Micrococcales</taxon>
        <taxon>Microbacteriaceae</taxon>
        <taxon>Okibacterium</taxon>
    </lineage>
</organism>
<feature type="region of interest" description="Disordered" evidence="1">
    <location>
        <begin position="746"/>
        <end position="772"/>
    </location>
</feature>
<dbReference type="EMBL" id="FUZP01000001">
    <property type="protein sequence ID" value="SKC36589.1"/>
    <property type="molecule type" value="Genomic_DNA"/>
</dbReference>
<accession>A0A1T5IBR0</accession>
<dbReference type="PANTHER" id="PTHR34819:SF3">
    <property type="entry name" value="CELL SURFACE PROTEIN"/>
    <property type="match status" value="1"/>
</dbReference>
<keyword evidence="2" id="KW-1133">Transmembrane helix</keyword>
<feature type="domain" description="DUF7927" evidence="4">
    <location>
        <begin position="285"/>
        <end position="417"/>
    </location>
</feature>
<feature type="domain" description="DUF7507" evidence="3">
    <location>
        <begin position="537"/>
        <end position="643"/>
    </location>
</feature>
<dbReference type="Pfam" id="PF24346">
    <property type="entry name" value="DUF7507"/>
    <property type="match status" value="4"/>
</dbReference>
<feature type="compositionally biased region" description="Low complexity" evidence="1">
    <location>
        <begin position="507"/>
        <end position="517"/>
    </location>
</feature>
<dbReference type="InterPro" id="IPR057687">
    <property type="entry name" value="DUF7927"/>
</dbReference>
<feature type="compositionally biased region" description="Low complexity" evidence="1">
    <location>
        <begin position="746"/>
        <end position="756"/>
    </location>
</feature>
<evidence type="ECO:0000256" key="2">
    <source>
        <dbReference type="SAM" id="Phobius"/>
    </source>
</evidence>
<reference evidence="5 6" key="1">
    <citation type="submission" date="2017-02" db="EMBL/GenBank/DDBJ databases">
        <authorList>
            <person name="Peterson S.W."/>
        </authorList>
    </citation>
    <scope>NUCLEOTIDE SEQUENCE [LARGE SCALE GENOMIC DNA]</scope>
    <source>
        <strain evidence="5 6">VKM Ac-2059</strain>
    </source>
</reference>
<evidence type="ECO:0000313" key="5">
    <source>
        <dbReference type="EMBL" id="SKC36589.1"/>
    </source>
</evidence>
<evidence type="ECO:0000259" key="3">
    <source>
        <dbReference type="Pfam" id="PF24346"/>
    </source>
</evidence>
<dbReference type="Gene3D" id="2.60.40.10">
    <property type="entry name" value="Immunoglobulins"/>
    <property type="match status" value="2"/>
</dbReference>
<feature type="transmembrane region" description="Helical" evidence="2">
    <location>
        <begin position="906"/>
        <end position="926"/>
    </location>
</feature>
<name>A0A1T5IBR0_9MICO</name>
<feature type="transmembrane region" description="Helical" evidence="2">
    <location>
        <begin position="21"/>
        <end position="40"/>
    </location>
</feature>
<dbReference type="GO" id="GO:0005975">
    <property type="term" value="P:carbohydrate metabolic process"/>
    <property type="evidence" value="ECO:0007669"/>
    <property type="project" value="UniProtKB-ARBA"/>
</dbReference>
<keyword evidence="2" id="KW-0812">Transmembrane</keyword>
<keyword evidence="6" id="KW-1185">Reference proteome</keyword>
<proteinExistence type="predicted"/>
<protein>
    <submittedName>
        <fullName evidence="5">Conserved repeat domain-containing protein/fimbrial isopeptide formation D2 domain-containing protein</fullName>
    </submittedName>
</protein>
<feature type="region of interest" description="Disordered" evidence="1">
    <location>
        <begin position="625"/>
        <end position="645"/>
    </location>
</feature>
<dbReference type="InterPro" id="IPR013783">
    <property type="entry name" value="Ig-like_fold"/>
</dbReference>
<dbReference type="InterPro" id="IPR055354">
    <property type="entry name" value="DUF7507"/>
</dbReference>
<keyword evidence="2" id="KW-0472">Membrane</keyword>
<gene>
    <name evidence="5" type="ORF">SAMN06309945_0223</name>
</gene>
<sequence>MHATRPPTAGGNTGTVKKSTAAAVLFALLMGMITVLNVFIPTQTALAAPICAPGNIYVNTGSATPVLNQYSDAGALESSVPVPHSYTDIAFSSNGLTLYGILPGVPFLYTIDPNTGAETAQIAITGLPASNYFVNALSSLADGSLLVGASPGGGATAQQIFRINPASGVATLYEAAFPTGFGSAGDFLSLADGDILAVGAGSNGNALFRISPSFAVTQVGTVPESFGAAQSGGKVFLAGSTGTIYEITSIPTAASTAPVATTAIATTGLTLFGATSQQDSGLCSELTIAKSSDPTSGTLVALGQTVTYSITLANANGTAPAQVDLTDDLSSVLDDATVTSAPAVSSGTALTIDPVANNGFRISGIIPVGGQTTITYAVTINDPATGDRQLSNYVIPTGTTPPTSCDPDNLACTTNPISDPALTIAKTVAPADQTSYEVGEELTYSFLVTNTGNVTLTDVVVNEGDFNGSGELGAVTPASVATLAPGASTTFTATYTLTQADVDRGNTANTATATGVPPTGPPIESPPSTVEVPSVPAPALTIAKTVAPADQTSYEVGEELTYSFLVTNTGNVTLTDVVVNEGDFNGSGELGAVTPASVATLAPGASTTFTATYTLTQADVDRGNTANTATATGVPPTGPPIESPPSTVEVPSVSAPAITVVKTADIAAQEDYVVGQVVTYSFLVTNTGNVSLTDITVNEGEFSGAGELSEVTCPAEPAALAPGEQITCTATYTVVQADVDAGTITNNATVTGTPPNGGTPPTSPPSEVTVPSPPAPGIAVVKTANVEKATAVGQLITYSFQVTNTGNVTLSNVAVDEGKFTGAGSLSAIICPAEAASLAPGQQITCTATYKVTQADLTAGSISNTATATGVPPTGPPIESSPSTVKVSTVKVSTPGLGLASTGANVLPLGIGAIILLFVGAGLVVIRRTRRGAA</sequence>
<dbReference type="Pfam" id="PF25549">
    <property type="entry name" value="DUF7927"/>
    <property type="match status" value="1"/>
</dbReference>
<evidence type="ECO:0000256" key="1">
    <source>
        <dbReference type="SAM" id="MobiDB-lite"/>
    </source>
</evidence>
<dbReference type="PANTHER" id="PTHR34819">
    <property type="entry name" value="LARGE CYSTEINE-RICH PERIPLASMIC PROTEIN OMCB"/>
    <property type="match status" value="1"/>
</dbReference>
<feature type="domain" description="DUF7507" evidence="3">
    <location>
        <begin position="775"/>
        <end position="880"/>
    </location>
</feature>
<dbReference type="SUPFAM" id="SSF63829">
    <property type="entry name" value="Calcium-dependent phosphotriesterase"/>
    <property type="match status" value="1"/>
</dbReference>
<dbReference type="InterPro" id="IPR051172">
    <property type="entry name" value="Chlamydia_OmcB"/>
</dbReference>
<dbReference type="InterPro" id="IPR047589">
    <property type="entry name" value="DUF11_rpt"/>
</dbReference>
<dbReference type="NCBIfam" id="TIGR01451">
    <property type="entry name" value="B_ant_repeat"/>
    <property type="match status" value="3"/>
</dbReference>
<dbReference type="STRING" id="123320.SAMN06309945_0223"/>
<evidence type="ECO:0000259" key="4">
    <source>
        <dbReference type="Pfam" id="PF25549"/>
    </source>
</evidence>
<dbReference type="AlphaFoldDB" id="A0A1T5IBR0"/>
<dbReference type="Proteomes" id="UP000190857">
    <property type="component" value="Unassembled WGS sequence"/>
</dbReference>